<dbReference type="InterPro" id="IPR039477">
    <property type="entry name" value="ILEI/PANDER_dom"/>
</dbReference>
<dbReference type="PANTHER" id="PTHR32305">
    <property type="match status" value="1"/>
</dbReference>
<dbReference type="PROSITE" id="PS52031">
    <property type="entry name" value="GG_LECTIN"/>
    <property type="match status" value="1"/>
</dbReference>
<dbReference type="STRING" id="880073.Cabys_4087"/>
<name>H1XVW4_CALAY</name>
<dbReference type="RefSeq" id="WP_006927713.1">
    <property type="nucleotide sequence ID" value="NZ_CM001402.1"/>
</dbReference>
<dbReference type="Proteomes" id="UP000004671">
    <property type="component" value="Chromosome"/>
</dbReference>
<dbReference type="InParanoid" id="H1XVW4"/>
<accession>H1XVW4</accession>
<dbReference type="Proteomes" id="UP000183868">
    <property type="component" value="Chromosome"/>
</dbReference>
<reference evidence="3 4" key="1">
    <citation type="submission" date="2011-09" db="EMBL/GenBank/DDBJ databases">
        <title>The permanent draft genome of Caldithrix abyssi DSM 13497.</title>
        <authorList>
            <consortium name="US DOE Joint Genome Institute (JGI-PGF)"/>
            <person name="Lucas S."/>
            <person name="Han J."/>
            <person name="Lapidus A."/>
            <person name="Bruce D."/>
            <person name="Goodwin L."/>
            <person name="Pitluck S."/>
            <person name="Peters L."/>
            <person name="Kyrpides N."/>
            <person name="Mavromatis K."/>
            <person name="Ivanova N."/>
            <person name="Mikhailova N."/>
            <person name="Chertkov O."/>
            <person name="Detter J.C."/>
            <person name="Tapia R."/>
            <person name="Han C."/>
            <person name="Land M."/>
            <person name="Hauser L."/>
            <person name="Markowitz V."/>
            <person name="Cheng J.-F."/>
            <person name="Hugenholtz P."/>
            <person name="Woyke T."/>
            <person name="Wu D."/>
            <person name="Spring S."/>
            <person name="Brambilla E."/>
            <person name="Klenk H.-P."/>
            <person name="Eisen J.A."/>
        </authorList>
    </citation>
    <scope>NUCLEOTIDE SEQUENCE [LARGE SCALE GENOMIC DNA]</scope>
    <source>
        <strain evidence="3 4">DSM 13497</strain>
    </source>
</reference>
<dbReference type="InterPro" id="IPR050708">
    <property type="entry name" value="T6SS_VgrG/RHS"/>
</dbReference>
<dbReference type="Gene3D" id="2.180.10.10">
    <property type="entry name" value="RHS repeat-associated core"/>
    <property type="match status" value="2"/>
</dbReference>
<proteinExistence type="predicted"/>
<dbReference type="PANTHER" id="PTHR32305:SF15">
    <property type="entry name" value="PROTEIN RHSA-RELATED"/>
    <property type="match status" value="1"/>
</dbReference>
<dbReference type="eggNOG" id="COG3209">
    <property type="taxonomic scope" value="Bacteria"/>
</dbReference>
<dbReference type="EMBL" id="CM001402">
    <property type="protein sequence ID" value="EHO40691.1"/>
    <property type="molecule type" value="Genomic_DNA"/>
</dbReference>
<organism evidence="3 4">
    <name type="scientific">Caldithrix abyssi DSM 13497</name>
    <dbReference type="NCBI Taxonomy" id="880073"/>
    <lineage>
        <taxon>Bacteria</taxon>
        <taxon>Pseudomonadati</taxon>
        <taxon>Calditrichota</taxon>
        <taxon>Calditrichia</taxon>
        <taxon>Calditrichales</taxon>
        <taxon>Calditrichaceae</taxon>
        <taxon>Caldithrix</taxon>
    </lineage>
</organism>
<keyword evidence="4" id="KW-1185">Reference proteome</keyword>
<dbReference type="AlphaFoldDB" id="H1XVW4"/>
<sequence>MKKYFYLKDHLGNIRVTVDENGDVEGYNDYYPFGLQMPGRSMNNALATDMYKYSSKELDEEGLTGYTPFSVRVISKGYLDGNAAAIYVNDSYISGSGLYARGYTIVVVDENGTVVDKAHFDTYSSTAEADAMADFINNVATGHYVIGVIKDDGSQSMTENAYNALASVGCQHSREVGFRYSYAFIGKKGESSCGYEAYAPAGQGFVDKRIGELQPLALYYFGARYYDPAIGRWLSVDPLEEKYPGISPYVFTLNNPIKYYDPDGKQVRTETLPYYEKYKNNLNQPMPIQLRNFYKKFYTLTFDIGAMIAFPSSRVLSSEFSFAGAMFNFFTSNNSTDNIISFSTFIIGLPIKKSIPAYSIFAFQLAYDLKIIDLNFKVSNNKNNFSDGTVKQDNTKVVIDWNSYIKNKLGIYYSSPYELWQEVQEKEKKEQNEKKEKNND</sequence>
<feature type="domain" description="ILEI/PANDER" evidence="1">
    <location>
        <begin position="101"/>
        <end position="189"/>
    </location>
</feature>
<dbReference type="NCBIfam" id="TIGR03696">
    <property type="entry name" value="Rhs_assc_core"/>
    <property type="match status" value="1"/>
</dbReference>
<dbReference type="EMBL" id="CP018099">
    <property type="protein sequence ID" value="APF20832.1"/>
    <property type="molecule type" value="Genomic_DNA"/>
</dbReference>
<protein>
    <submittedName>
        <fullName evidence="3">RHS repeat-associated core domain-containing protein</fullName>
    </submittedName>
</protein>
<evidence type="ECO:0000313" key="5">
    <source>
        <dbReference type="Proteomes" id="UP000183868"/>
    </source>
</evidence>
<evidence type="ECO:0000313" key="4">
    <source>
        <dbReference type="Proteomes" id="UP000004671"/>
    </source>
</evidence>
<dbReference type="KEGG" id="caby:Cabys_4087"/>
<evidence type="ECO:0000313" key="2">
    <source>
        <dbReference type="EMBL" id="APF20832.1"/>
    </source>
</evidence>
<dbReference type="HOGENOM" id="CLU_622113_0_0_0"/>
<dbReference type="PaxDb" id="880073-Calab_1060"/>
<evidence type="ECO:0000259" key="1">
    <source>
        <dbReference type="Pfam" id="PF15711"/>
    </source>
</evidence>
<evidence type="ECO:0000313" key="3">
    <source>
        <dbReference type="EMBL" id="EHO40691.1"/>
    </source>
</evidence>
<dbReference type="InterPro" id="IPR022385">
    <property type="entry name" value="Rhs_assc_core"/>
</dbReference>
<gene>
    <name evidence="2" type="ORF">Cabys_4087</name>
    <name evidence="3" type="ORF">Calab_1060</name>
</gene>
<dbReference type="Pfam" id="PF15711">
    <property type="entry name" value="ILEI"/>
    <property type="match status" value="1"/>
</dbReference>
<reference evidence="2 5" key="2">
    <citation type="submission" date="2016-11" db="EMBL/GenBank/DDBJ databases">
        <title>Genomic analysis of Caldithrix abyssi and proposal of a novel bacterial phylum Caldithrichaeota.</title>
        <authorList>
            <person name="Kublanov I."/>
            <person name="Sigalova O."/>
            <person name="Gavrilov S."/>
            <person name="Lebedinsky A."/>
            <person name="Ivanova N."/>
            <person name="Daum C."/>
            <person name="Reddy T."/>
            <person name="Klenk H.P."/>
            <person name="Goker M."/>
            <person name="Reva O."/>
            <person name="Miroshnichenko M."/>
            <person name="Kyprides N."/>
            <person name="Woyke T."/>
            <person name="Gelfand M."/>
        </authorList>
    </citation>
    <scope>NUCLEOTIDE SEQUENCE [LARGE SCALE GENOMIC DNA]</scope>
    <source>
        <strain evidence="2 5">LF13</strain>
    </source>
</reference>